<keyword evidence="1" id="KW-0479">Metal-binding</keyword>
<evidence type="ECO:0000256" key="4">
    <source>
        <dbReference type="PROSITE-ProRule" id="PRU00175"/>
    </source>
</evidence>
<proteinExistence type="predicted"/>
<name>A0ABS8S4A8_DATST</name>
<dbReference type="InterPro" id="IPR013083">
    <property type="entry name" value="Znf_RING/FYVE/PHD"/>
</dbReference>
<accession>A0ABS8S4A8</accession>
<sequence length="250" mass="28659">MSTVVELEVEAQQLVNNIQDLSIEDQTKMKSNSEERHQVDCENNHHGVCAICLNKIVLQETALVKGCEHAYCVTCILRWATYKKEPACPQCKHPFEFLHIHRSLDGSIQDYMFEESVCLLLRASWFKPLIVEEKQEVTDDMDYLYAYAYAYEDEEELEDFYDTSSPSLRIGNRRWGDNGYVRAGRQEARPAHRPNSQDSGAGSSRQAKKKETASPKETVGRRAKRALKREAADKAAAEKHQQHLVRLGRI</sequence>
<organism evidence="7 8">
    <name type="scientific">Datura stramonium</name>
    <name type="common">Jimsonweed</name>
    <name type="synonym">Common thornapple</name>
    <dbReference type="NCBI Taxonomy" id="4076"/>
    <lineage>
        <taxon>Eukaryota</taxon>
        <taxon>Viridiplantae</taxon>
        <taxon>Streptophyta</taxon>
        <taxon>Embryophyta</taxon>
        <taxon>Tracheophyta</taxon>
        <taxon>Spermatophyta</taxon>
        <taxon>Magnoliopsida</taxon>
        <taxon>eudicotyledons</taxon>
        <taxon>Gunneridae</taxon>
        <taxon>Pentapetalae</taxon>
        <taxon>asterids</taxon>
        <taxon>lamiids</taxon>
        <taxon>Solanales</taxon>
        <taxon>Solanaceae</taxon>
        <taxon>Solanoideae</taxon>
        <taxon>Datureae</taxon>
        <taxon>Datura</taxon>
    </lineage>
</organism>
<dbReference type="PROSITE" id="PS00518">
    <property type="entry name" value="ZF_RING_1"/>
    <property type="match status" value="1"/>
</dbReference>
<evidence type="ECO:0000256" key="1">
    <source>
        <dbReference type="ARBA" id="ARBA00022723"/>
    </source>
</evidence>
<evidence type="ECO:0000313" key="7">
    <source>
        <dbReference type="EMBL" id="MCD7453658.1"/>
    </source>
</evidence>
<keyword evidence="2 4" id="KW-0863">Zinc-finger</keyword>
<gene>
    <name evidence="7" type="ORF">HAX54_021754</name>
</gene>
<dbReference type="SUPFAM" id="SSF57850">
    <property type="entry name" value="RING/U-box"/>
    <property type="match status" value="1"/>
</dbReference>
<comment type="caution">
    <text evidence="7">The sequence shown here is derived from an EMBL/GenBank/DDBJ whole genome shotgun (WGS) entry which is preliminary data.</text>
</comment>
<evidence type="ECO:0000313" key="8">
    <source>
        <dbReference type="Proteomes" id="UP000823775"/>
    </source>
</evidence>
<dbReference type="PANTHER" id="PTHR47361">
    <property type="entry name" value="RING/U-BOX SUPERFAMILY PROTEIN"/>
    <property type="match status" value="1"/>
</dbReference>
<dbReference type="EMBL" id="JACEIK010000261">
    <property type="protein sequence ID" value="MCD7453658.1"/>
    <property type="molecule type" value="Genomic_DNA"/>
</dbReference>
<dbReference type="SMART" id="SM00184">
    <property type="entry name" value="RING"/>
    <property type="match status" value="1"/>
</dbReference>
<feature type="domain" description="RING-type" evidence="6">
    <location>
        <begin position="49"/>
        <end position="92"/>
    </location>
</feature>
<evidence type="ECO:0000259" key="6">
    <source>
        <dbReference type="PROSITE" id="PS50089"/>
    </source>
</evidence>
<feature type="compositionally biased region" description="Basic and acidic residues" evidence="5">
    <location>
        <begin position="228"/>
        <end position="241"/>
    </location>
</feature>
<dbReference type="Gene3D" id="3.30.40.10">
    <property type="entry name" value="Zinc/RING finger domain, C3HC4 (zinc finger)"/>
    <property type="match status" value="1"/>
</dbReference>
<dbReference type="PANTHER" id="PTHR47361:SF5">
    <property type="entry name" value="RING FINGER"/>
    <property type="match status" value="1"/>
</dbReference>
<dbReference type="InterPro" id="IPR017907">
    <property type="entry name" value="Znf_RING_CS"/>
</dbReference>
<reference evidence="7 8" key="1">
    <citation type="journal article" date="2021" name="BMC Genomics">
        <title>Datura genome reveals duplications of psychoactive alkaloid biosynthetic genes and high mutation rate following tissue culture.</title>
        <authorList>
            <person name="Rajewski A."/>
            <person name="Carter-House D."/>
            <person name="Stajich J."/>
            <person name="Litt A."/>
        </authorList>
    </citation>
    <scope>NUCLEOTIDE SEQUENCE [LARGE SCALE GENOMIC DNA]</scope>
    <source>
        <strain evidence="7">AR-01</strain>
    </source>
</reference>
<dbReference type="Pfam" id="PF13639">
    <property type="entry name" value="zf-RING_2"/>
    <property type="match status" value="1"/>
</dbReference>
<dbReference type="Proteomes" id="UP000823775">
    <property type="component" value="Unassembled WGS sequence"/>
</dbReference>
<evidence type="ECO:0000256" key="5">
    <source>
        <dbReference type="SAM" id="MobiDB-lite"/>
    </source>
</evidence>
<dbReference type="PROSITE" id="PS50089">
    <property type="entry name" value="ZF_RING_2"/>
    <property type="match status" value="1"/>
</dbReference>
<evidence type="ECO:0000256" key="3">
    <source>
        <dbReference type="ARBA" id="ARBA00022833"/>
    </source>
</evidence>
<feature type="compositionally biased region" description="Polar residues" evidence="5">
    <location>
        <begin position="194"/>
        <end position="205"/>
    </location>
</feature>
<protein>
    <recommendedName>
        <fullName evidence="6">RING-type domain-containing protein</fullName>
    </recommendedName>
</protein>
<keyword evidence="8" id="KW-1185">Reference proteome</keyword>
<feature type="region of interest" description="Disordered" evidence="5">
    <location>
        <begin position="185"/>
        <end position="250"/>
    </location>
</feature>
<feature type="compositionally biased region" description="Basic and acidic residues" evidence="5">
    <location>
        <begin position="209"/>
        <end position="220"/>
    </location>
</feature>
<evidence type="ECO:0000256" key="2">
    <source>
        <dbReference type="ARBA" id="ARBA00022771"/>
    </source>
</evidence>
<keyword evidence="3" id="KW-0862">Zinc</keyword>
<dbReference type="InterPro" id="IPR001841">
    <property type="entry name" value="Znf_RING"/>
</dbReference>